<feature type="chain" id="PRO_5005280668" evidence="2">
    <location>
        <begin position="20"/>
        <end position="108"/>
    </location>
</feature>
<dbReference type="PATRIC" id="fig|270351.6.peg.4635"/>
<evidence type="ECO:0000256" key="1">
    <source>
        <dbReference type="SAM" id="MobiDB-lite"/>
    </source>
</evidence>
<feature type="region of interest" description="Disordered" evidence="1">
    <location>
        <begin position="53"/>
        <end position="79"/>
    </location>
</feature>
<keyword evidence="2" id="KW-0732">Signal</keyword>
<dbReference type="AlphaFoldDB" id="A0A0J6S1I0"/>
<gene>
    <name evidence="3" type="ORF">VP06_30795</name>
</gene>
<dbReference type="EMBL" id="LABX01000308">
    <property type="protein sequence ID" value="KMO27403.1"/>
    <property type="molecule type" value="Genomic_DNA"/>
</dbReference>
<name>A0A0J6S1I0_9HYPH</name>
<evidence type="ECO:0000313" key="4">
    <source>
        <dbReference type="Proteomes" id="UP000035929"/>
    </source>
</evidence>
<evidence type="ECO:0000256" key="2">
    <source>
        <dbReference type="SAM" id="SignalP"/>
    </source>
</evidence>
<organism evidence="3 4">
    <name type="scientific">Methylobacterium aquaticum</name>
    <dbReference type="NCBI Taxonomy" id="270351"/>
    <lineage>
        <taxon>Bacteria</taxon>
        <taxon>Pseudomonadati</taxon>
        <taxon>Pseudomonadota</taxon>
        <taxon>Alphaproteobacteria</taxon>
        <taxon>Hyphomicrobiales</taxon>
        <taxon>Methylobacteriaceae</taxon>
        <taxon>Methylobacterium</taxon>
    </lineage>
</organism>
<protein>
    <submittedName>
        <fullName evidence="3">Uncharacterized protein</fullName>
    </submittedName>
</protein>
<sequence length="108" mass="10962">MTYAVPALLVTLMASPAPAIGHVDHGPLRPAGGAAVTQVAQIVIGPRQIPTVNRQGLRNAPTPPPAPAKAPVQTFTSPTQAAAAKGSFVTVPPGVTKTPANANSRLFR</sequence>
<evidence type="ECO:0000313" key="3">
    <source>
        <dbReference type="EMBL" id="KMO27403.1"/>
    </source>
</evidence>
<comment type="caution">
    <text evidence="3">The sequence shown here is derived from an EMBL/GenBank/DDBJ whole genome shotgun (WGS) entry which is preliminary data.</text>
</comment>
<accession>A0A0J6S1I0</accession>
<proteinExistence type="predicted"/>
<reference evidence="3 4" key="1">
    <citation type="submission" date="2015-03" db="EMBL/GenBank/DDBJ databases">
        <title>Genome sequencing of Methylobacterium aquaticum DSM16371 type strain.</title>
        <authorList>
            <person name="Chaudhry V."/>
            <person name="Patil P.B."/>
        </authorList>
    </citation>
    <scope>NUCLEOTIDE SEQUENCE [LARGE SCALE GENOMIC DNA]</scope>
    <source>
        <strain evidence="3 4">DSM 16371</strain>
    </source>
</reference>
<feature type="signal peptide" evidence="2">
    <location>
        <begin position="1"/>
        <end position="19"/>
    </location>
</feature>
<dbReference type="Proteomes" id="UP000035929">
    <property type="component" value="Unassembled WGS sequence"/>
</dbReference>